<proteinExistence type="predicted"/>
<comment type="caution">
    <text evidence="2">The sequence shown here is derived from an EMBL/GenBank/DDBJ whole genome shotgun (WGS) entry which is preliminary data.</text>
</comment>
<keyword evidence="1" id="KW-0812">Transmembrane</keyword>
<dbReference type="Proteomes" id="UP001629244">
    <property type="component" value="Unassembled WGS sequence"/>
</dbReference>
<keyword evidence="1" id="KW-1133">Transmembrane helix</keyword>
<feature type="transmembrane region" description="Helical" evidence="1">
    <location>
        <begin position="36"/>
        <end position="55"/>
    </location>
</feature>
<feature type="transmembrane region" description="Helical" evidence="1">
    <location>
        <begin position="5"/>
        <end position="24"/>
    </location>
</feature>
<keyword evidence="1" id="KW-0472">Membrane</keyword>
<organism evidence="2 3">
    <name type="scientific">Sphingomonas plantiphila</name>
    <dbReference type="NCBI Taxonomy" id="3163295"/>
    <lineage>
        <taxon>Bacteria</taxon>
        <taxon>Pseudomonadati</taxon>
        <taxon>Pseudomonadota</taxon>
        <taxon>Alphaproteobacteria</taxon>
        <taxon>Sphingomonadales</taxon>
        <taxon>Sphingomonadaceae</taxon>
        <taxon>Sphingomonas</taxon>
    </lineage>
</organism>
<protein>
    <submittedName>
        <fullName evidence="2">Uncharacterized protein</fullName>
    </submittedName>
</protein>
<dbReference type="EMBL" id="JBELQC010000003">
    <property type="protein sequence ID" value="MFL9842313.1"/>
    <property type="molecule type" value="Genomic_DNA"/>
</dbReference>
<name>A0ABW8YTD5_9SPHN</name>
<evidence type="ECO:0000313" key="2">
    <source>
        <dbReference type="EMBL" id="MFL9842313.1"/>
    </source>
</evidence>
<gene>
    <name evidence="2" type="ORF">ABS767_15185</name>
</gene>
<reference evidence="2 3" key="1">
    <citation type="submission" date="2024-06" db="EMBL/GenBank/DDBJ databases">
        <authorList>
            <person name="Kaempfer P."/>
            <person name="Viver T."/>
        </authorList>
    </citation>
    <scope>NUCLEOTIDE SEQUENCE [LARGE SCALE GENOMIC DNA]</scope>
    <source>
        <strain evidence="2 3">ST-64</strain>
    </source>
</reference>
<evidence type="ECO:0000256" key="1">
    <source>
        <dbReference type="SAM" id="Phobius"/>
    </source>
</evidence>
<evidence type="ECO:0000313" key="3">
    <source>
        <dbReference type="Proteomes" id="UP001629244"/>
    </source>
</evidence>
<accession>A0ABW8YTD5</accession>
<sequence>MLRDLGLSVVLTLAMPIIILAIYAGYSMFGDPWGDLVMGAIAIILGAAVLYYLVLATKLGISVARLRGAAKSPGANHG</sequence>
<keyword evidence="3" id="KW-1185">Reference proteome</keyword>